<dbReference type="Pfam" id="PF08282">
    <property type="entry name" value="Hydrolase_3"/>
    <property type="match status" value="1"/>
</dbReference>
<sequence length="297" mass="32823">MTENDRRTDRMNDRSCGESKKRKTVRMIALDLDNTTLRTDKSLAPRTREAFRKAMERGVHVVISTGRVFSALPESLTGIEGIEYAVNSNGACIYRLADRKLLYTNYLDPAAARTVLDILREEPVVVEGFTDGHAYINASAYNDLRENGSSYLAVDYILWSRRPVPDVLALLDEHIREIENISVSVPDPAEKERVRRRLEKVKGITITSSVPYNIEIGGGTTSKAEALSHLMMKLGVTPAELMACGDSPNDLAMIRMAGLGVVVDNASDAMKREADFVTASNDEDGVAKAIERFVLAE</sequence>
<dbReference type="GeneID" id="78354193"/>
<dbReference type="InterPro" id="IPR023214">
    <property type="entry name" value="HAD_sf"/>
</dbReference>
<dbReference type="InterPro" id="IPR000150">
    <property type="entry name" value="Cof"/>
</dbReference>
<accession>A0A1I7F2F6</accession>
<dbReference type="Proteomes" id="UP000198817">
    <property type="component" value="Unassembled WGS sequence"/>
</dbReference>
<gene>
    <name evidence="2" type="ORF">SAMN05216508_101207</name>
</gene>
<dbReference type="GO" id="GO:0016791">
    <property type="term" value="F:phosphatase activity"/>
    <property type="evidence" value="ECO:0007669"/>
    <property type="project" value="UniProtKB-ARBA"/>
</dbReference>
<organism evidence="2 3">
    <name type="scientific">Eubacterium pyruvativorans</name>
    <dbReference type="NCBI Taxonomy" id="155865"/>
    <lineage>
        <taxon>Bacteria</taxon>
        <taxon>Bacillati</taxon>
        <taxon>Bacillota</taxon>
        <taxon>Clostridia</taxon>
        <taxon>Eubacteriales</taxon>
        <taxon>Eubacteriaceae</taxon>
        <taxon>Eubacterium</taxon>
    </lineage>
</organism>
<name>A0A1I7F2F6_9FIRM</name>
<dbReference type="AlphaFoldDB" id="A0A1I7F2F6"/>
<dbReference type="OrthoDB" id="9781413at2"/>
<dbReference type="SFLD" id="SFLDS00003">
    <property type="entry name" value="Haloacid_Dehalogenase"/>
    <property type="match status" value="1"/>
</dbReference>
<dbReference type="SUPFAM" id="SSF56784">
    <property type="entry name" value="HAD-like"/>
    <property type="match status" value="1"/>
</dbReference>
<evidence type="ECO:0000256" key="1">
    <source>
        <dbReference type="SAM" id="MobiDB-lite"/>
    </source>
</evidence>
<dbReference type="RefSeq" id="WP_090162633.1">
    <property type="nucleotide sequence ID" value="NZ_CACVNK010000014.1"/>
</dbReference>
<feature type="compositionally biased region" description="Basic and acidic residues" evidence="1">
    <location>
        <begin position="1"/>
        <end position="19"/>
    </location>
</feature>
<dbReference type="Gene3D" id="3.30.1240.10">
    <property type="match status" value="1"/>
</dbReference>
<dbReference type="STRING" id="155865.SAMN05216515_10561"/>
<dbReference type="InterPro" id="IPR036412">
    <property type="entry name" value="HAD-like_sf"/>
</dbReference>
<dbReference type="PANTHER" id="PTHR10000">
    <property type="entry name" value="PHOSPHOSERINE PHOSPHATASE"/>
    <property type="match status" value="1"/>
</dbReference>
<dbReference type="EMBL" id="FPBT01000001">
    <property type="protein sequence ID" value="SFU30279.1"/>
    <property type="molecule type" value="Genomic_DNA"/>
</dbReference>
<evidence type="ECO:0000313" key="2">
    <source>
        <dbReference type="EMBL" id="SFU30279.1"/>
    </source>
</evidence>
<reference evidence="2 3" key="1">
    <citation type="submission" date="2016-10" db="EMBL/GenBank/DDBJ databases">
        <authorList>
            <person name="de Groot N.N."/>
        </authorList>
    </citation>
    <scope>NUCLEOTIDE SEQUENCE [LARGE SCALE GENOMIC DNA]</scope>
    <source>
        <strain evidence="2 3">KHGC13</strain>
    </source>
</reference>
<evidence type="ECO:0000313" key="3">
    <source>
        <dbReference type="Proteomes" id="UP000198817"/>
    </source>
</evidence>
<dbReference type="Gene3D" id="3.40.50.1000">
    <property type="entry name" value="HAD superfamily/HAD-like"/>
    <property type="match status" value="1"/>
</dbReference>
<dbReference type="NCBIfam" id="TIGR00099">
    <property type="entry name" value="Cof-subfamily"/>
    <property type="match status" value="1"/>
</dbReference>
<dbReference type="NCBIfam" id="TIGR01484">
    <property type="entry name" value="HAD-SF-IIB"/>
    <property type="match status" value="1"/>
</dbReference>
<keyword evidence="3" id="KW-1185">Reference proteome</keyword>
<dbReference type="CDD" id="cd07516">
    <property type="entry name" value="HAD_Pase"/>
    <property type="match status" value="1"/>
</dbReference>
<proteinExistence type="predicted"/>
<dbReference type="GO" id="GO:0005829">
    <property type="term" value="C:cytosol"/>
    <property type="evidence" value="ECO:0007669"/>
    <property type="project" value="TreeGrafter"/>
</dbReference>
<dbReference type="GO" id="GO:0000287">
    <property type="term" value="F:magnesium ion binding"/>
    <property type="evidence" value="ECO:0007669"/>
    <property type="project" value="TreeGrafter"/>
</dbReference>
<evidence type="ECO:0008006" key="4">
    <source>
        <dbReference type="Google" id="ProtNLM"/>
    </source>
</evidence>
<protein>
    <recommendedName>
        <fullName evidence="4">Cof subfamily of IIB subfamily of haloacid dehalogenase superfamily/HAD-superfamily hydrolase, subfamily IIB</fullName>
    </recommendedName>
</protein>
<dbReference type="PANTHER" id="PTHR10000:SF8">
    <property type="entry name" value="HAD SUPERFAMILY HYDROLASE-LIKE, TYPE 3"/>
    <property type="match status" value="1"/>
</dbReference>
<dbReference type="InterPro" id="IPR006379">
    <property type="entry name" value="HAD-SF_hydro_IIB"/>
</dbReference>
<feature type="region of interest" description="Disordered" evidence="1">
    <location>
        <begin position="1"/>
        <end position="20"/>
    </location>
</feature>
<dbReference type="SFLD" id="SFLDG01140">
    <property type="entry name" value="C2.B:_Phosphomannomutase_and_P"/>
    <property type="match status" value="1"/>
</dbReference>